<dbReference type="InterPro" id="IPR005479">
    <property type="entry name" value="CPAse_ATP-bd"/>
</dbReference>
<keyword evidence="2 4" id="KW-0547">Nucleotide-binding</keyword>
<dbReference type="OrthoDB" id="6109609at2759"/>
<dbReference type="GO" id="GO:0046872">
    <property type="term" value="F:metal ion binding"/>
    <property type="evidence" value="ECO:0007669"/>
    <property type="project" value="InterPro"/>
</dbReference>
<keyword evidence="1" id="KW-0436">Ligase</keyword>
<feature type="domain" description="ATP-grasp" evidence="5">
    <location>
        <begin position="182"/>
        <end position="400"/>
    </location>
</feature>
<evidence type="ECO:0000256" key="2">
    <source>
        <dbReference type="ARBA" id="ARBA00022741"/>
    </source>
</evidence>
<dbReference type="Proteomes" id="UP000663879">
    <property type="component" value="Unassembled WGS sequence"/>
</dbReference>
<evidence type="ECO:0000256" key="1">
    <source>
        <dbReference type="ARBA" id="ARBA00022598"/>
    </source>
</evidence>
<dbReference type="Gene3D" id="3.30.470.20">
    <property type="entry name" value="ATP-grasp fold, B domain"/>
    <property type="match status" value="1"/>
</dbReference>
<dbReference type="SUPFAM" id="SSF56059">
    <property type="entry name" value="Glutathione synthetase ATP-binding domain-like"/>
    <property type="match status" value="1"/>
</dbReference>
<evidence type="ECO:0000313" key="6">
    <source>
        <dbReference type="EMBL" id="CAF0807396.1"/>
    </source>
</evidence>
<proteinExistence type="predicted"/>
<dbReference type="PANTHER" id="PTHR43585:SF2">
    <property type="entry name" value="ATP-GRASP ENZYME FSQD"/>
    <property type="match status" value="1"/>
</dbReference>
<gene>
    <name evidence="6" type="ORF">OXX778_LOCUS6791</name>
</gene>
<dbReference type="EMBL" id="CAJNOC010000826">
    <property type="protein sequence ID" value="CAF0807396.1"/>
    <property type="molecule type" value="Genomic_DNA"/>
</dbReference>
<dbReference type="GO" id="GO:0005524">
    <property type="term" value="F:ATP binding"/>
    <property type="evidence" value="ECO:0007669"/>
    <property type="project" value="UniProtKB-UniRule"/>
</dbReference>
<dbReference type="Gene3D" id="3.40.50.20">
    <property type="match status" value="1"/>
</dbReference>
<keyword evidence="3 4" id="KW-0067">ATP-binding</keyword>
<dbReference type="GO" id="GO:0016874">
    <property type="term" value="F:ligase activity"/>
    <property type="evidence" value="ECO:0007669"/>
    <property type="project" value="UniProtKB-KW"/>
</dbReference>
<dbReference type="Pfam" id="PF02786">
    <property type="entry name" value="CPSase_L_D2"/>
    <property type="match status" value="1"/>
</dbReference>
<evidence type="ECO:0000256" key="3">
    <source>
        <dbReference type="ARBA" id="ARBA00022840"/>
    </source>
</evidence>
<dbReference type="PROSITE" id="PS50975">
    <property type="entry name" value="ATP_GRASP"/>
    <property type="match status" value="1"/>
</dbReference>
<dbReference type="InterPro" id="IPR052032">
    <property type="entry name" value="ATP-dep_AA_Ligase"/>
</dbReference>
<evidence type="ECO:0000256" key="4">
    <source>
        <dbReference type="PROSITE-ProRule" id="PRU00409"/>
    </source>
</evidence>
<evidence type="ECO:0000259" key="5">
    <source>
        <dbReference type="PROSITE" id="PS50975"/>
    </source>
</evidence>
<dbReference type="AlphaFoldDB" id="A0A813T7C6"/>
<dbReference type="InterPro" id="IPR011761">
    <property type="entry name" value="ATP-grasp"/>
</dbReference>
<dbReference type="PANTHER" id="PTHR43585">
    <property type="entry name" value="FUMIPYRROLE BIOSYNTHESIS PROTEIN C"/>
    <property type="match status" value="1"/>
</dbReference>
<evidence type="ECO:0000313" key="7">
    <source>
        <dbReference type="Proteomes" id="UP000663879"/>
    </source>
</evidence>
<sequence length="502" mass="58425">MFFDKVCLNDRCDEKNQPCTDCKIIASSCFNNFGRKKSLNTISLEKQTVFFHQNQKILEAETQDLSDKNVLLVGCGSIKRYSVLKSLKCLNFKKFVCLSNEKTWAFTFFDDWIKADSENLENIEQTLKSILEYEKENGFKFDAIFTYDDYSILVSSYLANYFSLPSIPFELAQKIKNKFEFRKLCKKKGITHPKFFFIHSSKMKQYADYISANSYDDFVKSPDQTEIISFPVMVKNSYGSGKDFIYKCNNFKEYLDCIHSSMNYSDNLDLVIEEFYDGHEIDIEILIQDNIIKFMAISDNFPAQEPSFYEKGGVCPSIKLTQDQKIIIQKRLGMWLAKLNFQNACLHFEARCKPELISEEKDHFLMPIEINQRLGGAETWSMIQSSFNVNLIHESAKIALGIQLNEKELLEKSLNPRLTSISHDFHSESKCLIKNISLQLEDIQNDENIVEISLFKCVDDQLYKKDYIGWVTVKCDIDSIDSRLNINLEKTLNFLLFEFDFN</sequence>
<name>A0A813T7C6_9BILA</name>
<reference evidence="6" key="1">
    <citation type="submission" date="2021-02" db="EMBL/GenBank/DDBJ databases">
        <authorList>
            <person name="Nowell W R."/>
        </authorList>
    </citation>
    <scope>NUCLEOTIDE SEQUENCE</scope>
    <source>
        <strain evidence="6">Ploen Becks lab</strain>
    </source>
</reference>
<accession>A0A813T7C6</accession>
<protein>
    <recommendedName>
        <fullName evidence="5">ATP-grasp domain-containing protein</fullName>
    </recommendedName>
</protein>
<organism evidence="6 7">
    <name type="scientific">Brachionus calyciflorus</name>
    <dbReference type="NCBI Taxonomy" id="104777"/>
    <lineage>
        <taxon>Eukaryota</taxon>
        <taxon>Metazoa</taxon>
        <taxon>Spiralia</taxon>
        <taxon>Gnathifera</taxon>
        <taxon>Rotifera</taxon>
        <taxon>Eurotatoria</taxon>
        <taxon>Monogononta</taxon>
        <taxon>Pseudotrocha</taxon>
        <taxon>Ploima</taxon>
        <taxon>Brachionidae</taxon>
        <taxon>Brachionus</taxon>
    </lineage>
</organism>
<keyword evidence="7" id="KW-1185">Reference proteome</keyword>
<comment type="caution">
    <text evidence="6">The sequence shown here is derived from an EMBL/GenBank/DDBJ whole genome shotgun (WGS) entry which is preliminary data.</text>
</comment>